<organism evidence="1">
    <name type="scientific">uncultured Nocardioides sp</name>
    <dbReference type="NCBI Taxonomy" id="198441"/>
    <lineage>
        <taxon>Bacteria</taxon>
        <taxon>Bacillati</taxon>
        <taxon>Actinomycetota</taxon>
        <taxon>Actinomycetes</taxon>
        <taxon>Propionibacteriales</taxon>
        <taxon>Nocardioidaceae</taxon>
        <taxon>Nocardioides</taxon>
        <taxon>environmental samples</taxon>
    </lineage>
</organism>
<protein>
    <recommendedName>
        <fullName evidence="2">DUF664 domain-containing protein</fullName>
    </recommendedName>
</protein>
<dbReference type="EMBL" id="CADCUN010000016">
    <property type="protein sequence ID" value="CAA9371881.1"/>
    <property type="molecule type" value="Genomic_DNA"/>
</dbReference>
<name>A0A6J4N1P1_9ACTN</name>
<accession>A0A6J4N1P1</accession>
<sequence length="195" mass="21600">MIQPAPLDEAAALAAFLREQVEAVRNATFGLTDQEARRTPARSQLSLGGILKHLTVSWSMWQVREDCQRGERGWDLTEADYALFYGSFALREDETLERVLQEYDDAAAALVEAVASLDPDAEVLASPAPWFGRHEPTPMTARMLALHQIEEFARHAGHADIVREQLDGALAGQLTLAVHDLPGNDFIQPWRRAAG</sequence>
<gene>
    <name evidence="1" type="ORF">AVDCRST_MAG60-156</name>
</gene>
<dbReference type="Gene3D" id="1.20.120.450">
    <property type="entry name" value="dinb family like domain"/>
    <property type="match status" value="1"/>
</dbReference>
<dbReference type="SUPFAM" id="SSF109854">
    <property type="entry name" value="DinB/YfiT-like putative metalloenzymes"/>
    <property type="match status" value="1"/>
</dbReference>
<proteinExistence type="predicted"/>
<reference evidence="1" key="1">
    <citation type="submission" date="2020-02" db="EMBL/GenBank/DDBJ databases">
        <authorList>
            <person name="Meier V. D."/>
        </authorList>
    </citation>
    <scope>NUCLEOTIDE SEQUENCE</scope>
    <source>
        <strain evidence="1">AVDCRST_MAG60</strain>
    </source>
</reference>
<dbReference type="InterPro" id="IPR007061">
    <property type="entry name" value="MST-like"/>
</dbReference>
<evidence type="ECO:0000313" key="1">
    <source>
        <dbReference type="EMBL" id="CAA9371881.1"/>
    </source>
</evidence>
<dbReference type="Pfam" id="PF04978">
    <property type="entry name" value="MST"/>
    <property type="match status" value="1"/>
</dbReference>
<dbReference type="InterPro" id="IPR034660">
    <property type="entry name" value="DinB/YfiT-like"/>
</dbReference>
<dbReference type="AlphaFoldDB" id="A0A6J4N1P1"/>
<evidence type="ECO:0008006" key="2">
    <source>
        <dbReference type="Google" id="ProtNLM"/>
    </source>
</evidence>